<reference evidence="3" key="1">
    <citation type="submission" date="2016-11" db="UniProtKB">
        <authorList>
            <consortium name="WormBaseParasite"/>
        </authorList>
    </citation>
    <scope>IDENTIFICATION</scope>
</reference>
<protein>
    <submittedName>
        <fullName evidence="3">Glycosyltransferase family 32 protein</fullName>
    </submittedName>
</protein>
<dbReference type="GO" id="GO:0016020">
    <property type="term" value="C:membrane"/>
    <property type="evidence" value="ECO:0007669"/>
    <property type="project" value="GOC"/>
</dbReference>
<dbReference type="WBParaSite" id="maker-uti_cns_0008509-snap-gene-0.14-mRNA-1">
    <property type="protein sequence ID" value="maker-uti_cns_0008509-snap-gene-0.14-mRNA-1"/>
    <property type="gene ID" value="maker-uti_cns_0008509-snap-gene-0.14"/>
</dbReference>
<accession>A0A1I8HXV8</accession>
<name>A0A1I8HXV8_9PLAT</name>
<dbReference type="InterPro" id="IPR051706">
    <property type="entry name" value="Glycosyltransferase_domain"/>
</dbReference>
<dbReference type="AlphaFoldDB" id="A0A1I8HXV8"/>
<dbReference type="SUPFAM" id="SSF53448">
    <property type="entry name" value="Nucleotide-diphospho-sugar transferases"/>
    <property type="match status" value="1"/>
</dbReference>
<organism evidence="2 3">
    <name type="scientific">Macrostomum lignano</name>
    <dbReference type="NCBI Taxonomy" id="282301"/>
    <lineage>
        <taxon>Eukaryota</taxon>
        <taxon>Metazoa</taxon>
        <taxon>Spiralia</taxon>
        <taxon>Lophotrochozoa</taxon>
        <taxon>Platyhelminthes</taxon>
        <taxon>Rhabditophora</taxon>
        <taxon>Macrostomorpha</taxon>
        <taxon>Macrostomida</taxon>
        <taxon>Macrostomidae</taxon>
        <taxon>Macrostomum</taxon>
    </lineage>
</organism>
<dbReference type="Pfam" id="PF04488">
    <property type="entry name" value="Gly_transf_sug"/>
    <property type="match status" value="1"/>
</dbReference>
<evidence type="ECO:0000256" key="1">
    <source>
        <dbReference type="ARBA" id="ARBA00022679"/>
    </source>
</evidence>
<keyword evidence="2" id="KW-1185">Reference proteome</keyword>
<dbReference type="InterPro" id="IPR007577">
    <property type="entry name" value="GlycoTrfase_DXD_sugar-bd_CS"/>
</dbReference>
<keyword evidence="1" id="KW-0808">Transferase</keyword>
<proteinExistence type="predicted"/>
<dbReference type="GO" id="GO:0051999">
    <property type="term" value="P:mannosyl-inositol phosphorylceramide biosynthetic process"/>
    <property type="evidence" value="ECO:0007669"/>
    <property type="project" value="TreeGrafter"/>
</dbReference>
<dbReference type="Proteomes" id="UP000095280">
    <property type="component" value="Unplaced"/>
</dbReference>
<dbReference type="GO" id="GO:0000030">
    <property type="term" value="F:mannosyltransferase activity"/>
    <property type="evidence" value="ECO:0007669"/>
    <property type="project" value="TreeGrafter"/>
</dbReference>
<dbReference type="PANTHER" id="PTHR32385:SF23">
    <property type="entry name" value="NUCLEOTIDE-DIPHOSPHO-SUGAR TRANSFERASE"/>
    <property type="match status" value="1"/>
</dbReference>
<dbReference type="InterPro" id="IPR029044">
    <property type="entry name" value="Nucleotide-diphossugar_trans"/>
</dbReference>
<evidence type="ECO:0000313" key="3">
    <source>
        <dbReference type="WBParaSite" id="maker-uti_cns_0008509-snap-gene-0.14-mRNA-1"/>
    </source>
</evidence>
<dbReference type="Gene3D" id="3.90.550.20">
    <property type="match status" value="1"/>
</dbReference>
<dbReference type="PANTHER" id="PTHR32385">
    <property type="entry name" value="MANNOSYL PHOSPHORYLINOSITOL CERAMIDE SYNTHASE"/>
    <property type="match status" value="1"/>
</dbReference>
<evidence type="ECO:0000313" key="2">
    <source>
        <dbReference type="Proteomes" id="UP000095280"/>
    </source>
</evidence>
<sequence>TDGGSGFQHARGESCCWTFFLSSAYFLDNSSALAGTRSAKLCMLQAAAFSLFSCCLLLLLLRTRHRSGFVSFVDGRYLSSPARSKSAAADAPAAGVVVAGSQALRAATQQPTEAAAAASVTAVSRSAVDLEAKVGADGVVRIFHQSWKTSKLPPRFQRWSESFSQCLPDWQRRLWTDEDNEKLVAKHFAWFLPTYKKLHQPVQKADVSRLLYMYKYGGAYCDLDCECLNPFGHLFVNVSLAFGAMAGHSTGPEDDRYMTEGQVENSFMYSVPGHPFVMELIKQVEKRPFGSPEDTTGPYLLMRGINRKRKSPDGMPATFRGLKYLTIFPPRYFNPFTWLGRTEPACKDKGGFTRAEEELCKAAFRNSSYVLQYHTQVWLAGGRHLNKD</sequence>